<name>A0A7S0STV5_9CHLO</name>
<protein>
    <submittedName>
        <fullName evidence="1">Uncharacterized protein</fullName>
    </submittedName>
</protein>
<organism evidence="1">
    <name type="scientific">Mantoniella antarctica</name>
    <dbReference type="NCBI Taxonomy" id="81844"/>
    <lineage>
        <taxon>Eukaryota</taxon>
        <taxon>Viridiplantae</taxon>
        <taxon>Chlorophyta</taxon>
        <taxon>Mamiellophyceae</taxon>
        <taxon>Mamiellales</taxon>
        <taxon>Mamiellaceae</taxon>
        <taxon>Mantoniella</taxon>
    </lineage>
</organism>
<gene>
    <name evidence="1" type="ORF">MANT1106_LOCUS17359</name>
</gene>
<sequence>MHATWDTVLKVSRDVVSGLKPSSVIRYQGMTETTLDLIRKRTTLQTSMRKPRINERRLETLQQQATTLGRKIQVSVRKDKTAHLELMASKVQKNVCDGNMRDAFKAIKEVTGKSQGGAAGYGYGPLRLAQLLIDITVDLVVGQIVVDISWKVK</sequence>
<evidence type="ECO:0000313" key="1">
    <source>
        <dbReference type="EMBL" id="CAD8716596.1"/>
    </source>
</evidence>
<proteinExistence type="predicted"/>
<accession>A0A7S0STV5</accession>
<dbReference type="EMBL" id="HBFC01029095">
    <property type="protein sequence ID" value="CAD8716596.1"/>
    <property type="molecule type" value="Transcribed_RNA"/>
</dbReference>
<reference evidence="1" key="1">
    <citation type="submission" date="2021-01" db="EMBL/GenBank/DDBJ databases">
        <authorList>
            <person name="Corre E."/>
            <person name="Pelletier E."/>
            <person name="Niang G."/>
            <person name="Scheremetjew M."/>
            <person name="Finn R."/>
            <person name="Kale V."/>
            <person name="Holt S."/>
            <person name="Cochrane G."/>
            <person name="Meng A."/>
            <person name="Brown T."/>
            <person name="Cohen L."/>
        </authorList>
    </citation>
    <scope>NUCLEOTIDE SEQUENCE</scope>
    <source>
        <strain evidence="1">SL-175</strain>
    </source>
</reference>
<dbReference type="AlphaFoldDB" id="A0A7S0STV5"/>